<evidence type="ECO:0000313" key="2">
    <source>
        <dbReference type="Proteomes" id="UP001172159"/>
    </source>
</evidence>
<comment type="caution">
    <text evidence="1">The sequence shown here is derived from an EMBL/GenBank/DDBJ whole genome shotgun (WGS) entry which is preliminary data.</text>
</comment>
<dbReference type="EMBL" id="JAUKTV010000033">
    <property type="protein sequence ID" value="KAK0701106.1"/>
    <property type="molecule type" value="Genomic_DNA"/>
</dbReference>
<reference evidence="1" key="1">
    <citation type="submission" date="2023-06" db="EMBL/GenBank/DDBJ databases">
        <title>Genome-scale phylogeny and comparative genomics of the fungal order Sordariales.</title>
        <authorList>
            <consortium name="Lawrence Berkeley National Laboratory"/>
            <person name="Hensen N."/>
            <person name="Bonometti L."/>
            <person name="Westerberg I."/>
            <person name="Brannstrom I.O."/>
            <person name="Guillou S."/>
            <person name="Cros-Aarteil S."/>
            <person name="Calhoun S."/>
            <person name="Haridas S."/>
            <person name="Kuo A."/>
            <person name="Mondo S."/>
            <person name="Pangilinan J."/>
            <person name="Riley R."/>
            <person name="Labutti K."/>
            <person name="Andreopoulos B."/>
            <person name="Lipzen A."/>
            <person name="Chen C."/>
            <person name="Yanf M."/>
            <person name="Daum C."/>
            <person name="Ng V."/>
            <person name="Clum A."/>
            <person name="Steindorff A."/>
            <person name="Ohm R."/>
            <person name="Martin F."/>
            <person name="Silar P."/>
            <person name="Natvig D."/>
            <person name="Lalanne C."/>
            <person name="Gautier V."/>
            <person name="Ament-Velasquez S.L."/>
            <person name="Kruys A."/>
            <person name="Hutchinson M.I."/>
            <person name="Powell A.J."/>
            <person name="Barry K."/>
            <person name="Miller A.N."/>
            <person name="Grigoriev I.V."/>
            <person name="Debuchy R."/>
            <person name="Gladieux P."/>
            <person name="Thoren M.H."/>
            <person name="Johannesson H."/>
        </authorList>
    </citation>
    <scope>NUCLEOTIDE SEQUENCE</scope>
    <source>
        <strain evidence="1">CBS 540.89</strain>
    </source>
</reference>
<gene>
    <name evidence="1" type="ORF">B0T21DRAFT_321997</name>
</gene>
<name>A0AA40DH13_9PEZI</name>
<dbReference type="Proteomes" id="UP001172159">
    <property type="component" value="Unassembled WGS sequence"/>
</dbReference>
<proteinExistence type="predicted"/>
<organism evidence="1 2">
    <name type="scientific">Apiosordaria backusii</name>
    <dbReference type="NCBI Taxonomy" id="314023"/>
    <lineage>
        <taxon>Eukaryota</taxon>
        <taxon>Fungi</taxon>
        <taxon>Dikarya</taxon>
        <taxon>Ascomycota</taxon>
        <taxon>Pezizomycotina</taxon>
        <taxon>Sordariomycetes</taxon>
        <taxon>Sordariomycetidae</taxon>
        <taxon>Sordariales</taxon>
        <taxon>Lasiosphaeriaceae</taxon>
        <taxon>Apiosordaria</taxon>
    </lineage>
</organism>
<evidence type="ECO:0000313" key="1">
    <source>
        <dbReference type="EMBL" id="KAK0701106.1"/>
    </source>
</evidence>
<keyword evidence="2" id="KW-1185">Reference proteome</keyword>
<accession>A0AA40DH13</accession>
<dbReference type="AlphaFoldDB" id="A0AA40DH13"/>
<sequence length="295" mass="33260">MNTTAALLSEHPTNYVYNTDYVTQSDKAWARNYRPIHTMLVHTSIGGDGLTYADFKTAFLPRDDDDDLRLRASAVPPNQRTWRLQSEADCELWFHSEISNIVLAAWNQYPVVTQTSHTKPPLIANISEEVDTTYSVKFGATRTVLAIGEMKRNLVDPRLWQGGDISSSASQKKLSQELRGYADKYQCPQVFCFDGKTLLLLQFRANRVEDILKENCPVDCWVLPRASSFTTLRSALYMLLVQGFRRFQGACAPQVSVGGLTPQLRQFYNGQLIWAAPEGMNVLEHPGGYQRSVDA</sequence>
<protein>
    <submittedName>
        <fullName evidence="1">Uncharacterized protein</fullName>
    </submittedName>
</protein>